<dbReference type="SUPFAM" id="SSF51905">
    <property type="entry name" value="FAD/NAD(P)-binding domain"/>
    <property type="match status" value="1"/>
</dbReference>
<dbReference type="PRINTS" id="PR00420">
    <property type="entry name" value="RNGMNOXGNASE"/>
</dbReference>
<evidence type="ECO:0000313" key="9">
    <source>
        <dbReference type="Proteomes" id="UP000258309"/>
    </source>
</evidence>
<keyword evidence="6" id="KW-0472">Membrane</keyword>
<reference evidence="8 9" key="1">
    <citation type="submission" date="2018-05" db="EMBL/GenBank/DDBJ databases">
        <title>Draft genome sequence of Scytalidium lignicola DSM 105466, a ubiquitous saprotrophic fungus.</title>
        <authorList>
            <person name="Buettner E."/>
            <person name="Gebauer A.M."/>
            <person name="Hofrichter M."/>
            <person name="Liers C."/>
            <person name="Kellner H."/>
        </authorList>
    </citation>
    <scope>NUCLEOTIDE SEQUENCE [LARGE SCALE GENOMIC DNA]</scope>
    <source>
        <strain evidence="8 9">DSM 105466</strain>
    </source>
</reference>
<dbReference type="Pfam" id="PF01494">
    <property type="entry name" value="FAD_binding_3"/>
    <property type="match status" value="1"/>
</dbReference>
<dbReference type="STRING" id="5539.A0A3E2H1S2"/>
<evidence type="ECO:0000256" key="1">
    <source>
        <dbReference type="ARBA" id="ARBA00007992"/>
    </source>
</evidence>
<evidence type="ECO:0000256" key="6">
    <source>
        <dbReference type="SAM" id="Phobius"/>
    </source>
</evidence>
<keyword evidence="2" id="KW-0285">Flavoprotein</keyword>
<dbReference type="OrthoDB" id="16820at2759"/>
<dbReference type="EMBL" id="NCSJ02000213">
    <property type="protein sequence ID" value="RFU27281.1"/>
    <property type="molecule type" value="Genomic_DNA"/>
</dbReference>
<proteinExistence type="inferred from homology"/>
<dbReference type="InterPro" id="IPR036188">
    <property type="entry name" value="FAD/NAD-bd_sf"/>
</dbReference>
<feature type="domain" description="FAD-binding" evidence="7">
    <location>
        <begin position="8"/>
        <end position="360"/>
    </location>
</feature>
<sequence length="413" mass="45305">MTVDIFNNVAIVGAGIAGLTLAVVLKQQNIHCTVYESCLEGPLLFSGPLTLTPNGLRVADALGLYERLRSQGSDSRHATNLSIDYKLIGRREIGNLEKYGYDALRIYRHSTIEALVQAVHDLEIPIRYGRKFSHVVSESDHGVTIAFADGEQDMFDLVVGADGLHSKVRQHLLPDVKPTYTGRIAVAALASSSAVPSTDYPLPFSVSGKAGHVILCPNGPDDPICPVATGCLFDELDREGWERLGADKDRLRSIMRQNYDQWNQLVQSAIDAADEDTLLMWPFYFISPLPTWRSKTGRIVILGDAAHALPPIGALGANLALEDAHSLGLLLGGVNQGKAQWAAGLSWWEQYRRARLEKVTSLTDELAKKRQQGSESSQLAAQLNTEDAWVFELDVARDIGQFFRSAHKYGIST</sequence>
<dbReference type="Gene3D" id="3.50.50.60">
    <property type="entry name" value="FAD/NAD(P)-binding domain"/>
    <property type="match status" value="1"/>
</dbReference>
<dbReference type="PANTHER" id="PTHR13789:SF316">
    <property type="entry name" value="FAD-BINDING DOMAIN-CONTAINING PROTEIN"/>
    <property type="match status" value="1"/>
</dbReference>
<name>A0A3E2H1S2_SCYLI</name>
<evidence type="ECO:0000259" key="7">
    <source>
        <dbReference type="Pfam" id="PF01494"/>
    </source>
</evidence>
<keyword evidence="5" id="KW-0503">Monooxygenase</keyword>
<comment type="caution">
    <text evidence="8">The sequence shown here is derived from an EMBL/GenBank/DDBJ whole genome shotgun (WGS) entry which is preliminary data.</text>
</comment>
<dbReference type="GO" id="GO:0004497">
    <property type="term" value="F:monooxygenase activity"/>
    <property type="evidence" value="ECO:0007669"/>
    <property type="project" value="UniProtKB-KW"/>
</dbReference>
<feature type="non-terminal residue" evidence="8">
    <location>
        <position position="1"/>
    </location>
</feature>
<gene>
    <name evidence="8" type="ORF">B7463_g9046</name>
</gene>
<keyword evidence="6" id="KW-0812">Transmembrane</keyword>
<evidence type="ECO:0000313" key="8">
    <source>
        <dbReference type="EMBL" id="RFU27281.1"/>
    </source>
</evidence>
<evidence type="ECO:0000256" key="2">
    <source>
        <dbReference type="ARBA" id="ARBA00022630"/>
    </source>
</evidence>
<feature type="transmembrane region" description="Helical" evidence="6">
    <location>
        <begin position="6"/>
        <end position="25"/>
    </location>
</feature>
<accession>A0A3E2H1S2</accession>
<comment type="similarity">
    <text evidence="1">Belongs to the paxM FAD-dependent monooxygenase family.</text>
</comment>
<keyword evidence="4" id="KW-0560">Oxidoreductase</keyword>
<dbReference type="Proteomes" id="UP000258309">
    <property type="component" value="Unassembled WGS sequence"/>
</dbReference>
<dbReference type="OMA" id="GILMRAC"/>
<feature type="non-terminal residue" evidence="8">
    <location>
        <position position="413"/>
    </location>
</feature>
<dbReference type="GO" id="GO:0071949">
    <property type="term" value="F:FAD binding"/>
    <property type="evidence" value="ECO:0007669"/>
    <property type="project" value="InterPro"/>
</dbReference>
<organism evidence="8 9">
    <name type="scientific">Scytalidium lignicola</name>
    <name type="common">Hyphomycete</name>
    <dbReference type="NCBI Taxonomy" id="5539"/>
    <lineage>
        <taxon>Eukaryota</taxon>
        <taxon>Fungi</taxon>
        <taxon>Dikarya</taxon>
        <taxon>Ascomycota</taxon>
        <taxon>Pezizomycotina</taxon>
        <taxon>Leotiomycetes</taxon>
        <taxon>Leotiomycetes incertae sedis</taxon>
        <taxon>Scytalidium</taxon>
    </lineage>
</organism>
<evidence type="ECO:0000256" key="4">
    <source>
        <dbReference type="ARBA" id="ARBA00023002"/>
    </source>
</evidence>
<evidence type="ECO:0000256" key="5">
    <source>
        <dbReference type="ARBA" id="ARBA00023033"/>
    </source>
</evidence>
<keyword evidence="9" id="KW-1185">Reference proteome</keyword>
<protein>
    <recommendedName>
        <fullName evidence="7">FAD-binding domain-containing protein</fullName>
    </recommendedName>
</protein>
<dbReference type="AlphaFoldDB" id="A0A3E2H1S2"/>
<dbReference type="InterPro" id="IPR050493">
    <property type="entry name" value="FAD-dep_Monooxygenase_BioMet"/>
</dbReference>
<dbReference type="PANTHER" id="PTHR13789">
    <property type="entry name" value="MONOOXYGENASE"/>
    <property type="match status" value="1"/>
</dbReference>
<dbReference type="InterPro" id="IPR002938">
    <property type="entry name" value="FAD-bd"/>
</dbReference>
<evidence type="ECO:0000256" key="3">
    <source>
        <dbReference type="ARBA" id="ARBA00022827"/>
    </source>
</evidence>
<keyword evidence="3" id="KW-0274">FAD</keyword>
<keyword evidence="6" id="KW-1133">Transmembrane helix</keyword>